<keyword evidence="1 2" id="KW-0315">Glutamine amidotransferase</keyword>
<proteinExistence type="predicted"/>
<sequence>MRLCLSCSLKPVFITFAKFVGWLGRVLKKLRKISTHGWGYAWLNPQDREWNIVKEPIKAESSIIAEQLIEKKDVFRGTMFLSHIRFATHVDCFVSVF</sequence>
<evidence type="ECO:0000313" key="2">
    <source>
        <dbReference type="EMBL" id="UJG42762.1"/>
    </source>
</evidence>
<reference evidence="2" key="1">
    <citation type="journal article" date="2022" name="Nat. Microbiol.">
        <title>Unique mobile elements and scalable gene flow at the prokaryote-eukaryote boundary revealed by circularized Asgard archaea genomes.</title>
        <authorList>
            <person name="Wu F."/>
            <person name="Speth D.R."/>
            <person name="Philosof A."/>
            <person name="Cremiere A."/>
            <person name="Narayanan A."/>
            <person name="Barco R.A."/>
            <person name="Connon S.A."/>
            <person name="Amend J.P."/>
            <person name="Antoshechkin I.A."/>
            <person name="Orphan V.J."/>
        </authorList>
    </citation>
    <scope>NUCLEOTIDE SEQUENCE</scope>
    <source>
        <strain evidence="2">PR6</strain>
    </source>
</reference>
<accession>A0A9Y1FMJ3</accession>
<dbReference type="Pfam" id="PF13230">
    <property type="entry name" value="GATase_4"/>
    <property type="match status" value="1"/>
</dbReference>
<name>A0A9Y1FMJ3_9ARCH</name>
<evidence type="ECO:0000256" key="1">
    <source>
        <dbReference type="ARBA" id="ARBA00022962"/>
    </source>
</evidence>
<dbReference type="AlphaFoldDB" id="A0A9Y1FMJ3"/>
<organism evidence="2">
    <name type="scientific">Candidatus Heimdallarchaeum endolithica</name>
    <dbReference type="NCBI Taxonomy" id="2876572"/>
    <lineage>
        <taxon>Archaea</taxon>
        <taxon>Promethearchaeati</taxon>
        <taxon>Candidatus Heimdallarchaeota</taxon>
        <taxon>Candidatus Heimdallarchaeia (ex Rinke et al. 2021) (nom. nud.)</taxon>
        <taxon>Candidatus Heimdallarchaeales</taxon>
        <taxon>Candidatus Heimdallarchaeaceae</taxon>
        <taxon>Candidatus Heimdallarchaeum</taxon>
    </lineage>
</organism>
<dbReference type="EMBL" id="CP084167">
    <property type="protein sequence ID" value="UJG42762.1"/>
    <property type="molecule type" value="Genomic_DNA"/>
</dbReference>
<gene>
    <name evidence="2" type="ORF">K9W46_10295</name>
</gene>
<dbReference type="InterPro" id="IPR029055">
    <property type="entry name" value="Ntn_hydrolases_N"/>
</dbReference>
<dbReference type="InterPro" id="IPR026869">
    <property type="entry name" value="EgtC-like"/>
</dbReference>
<dbReference type="Gene3D" id="3.60.20.10">
    <property type="entry name" value="Glutamine Phosphoribosylpyrophosphate, subunit 1, domain 1"/>
    <property type="match status" value="1"/>
</dbReference>
<dbReference type="Proteomes" id="UP001200513">
    <property type="component" value="Chromosome"/>
</dbReference>
<protein>
    <submittedName>
        <fullName evidence="2">Class II glutamine amidotransferase</fullName>
    </submittedName>
</protein>